<dbReference type="Pfam" id="PF00795">
    <property type="entry name" value="CN_hydrolase"/>
    <property type="match status" value="1"/>
</dbReference>
<dbReference type="AlphaFoldDB" id="A0A3S5YQU0"/>
<comment type="caution">
    <text evidence="3">The sequence shown here is derived from an EMBL/GenBank/DDBJ whole genome shotgun (WGS) entry which is preliminary data.</text>
</comment>
<gene>
    <name evidence="3" type="ORF">P298_05180</name>
</gene>
<dbReference type="NCBIfam" id="NF033621">
    <property type="entry name" value="de_GSH_amidase"/>
    <property type="match status" value="1"/>
</dbReference>
<dbReference type="InterPro" id="IPR001110">
    <property type="entry name" value="UPF0012_CS"/>
</dbReference>
<dbReference type="Gene3D" id="3.60.110.10">
    <property type="entry name" value="Carbon-nitrogen hydrolase"/>
    <property type="match status" value="1"/>
</dbReference>
<dbReference type="GO" id="GO:0016787">
    <property type="term" value="F:hydrolase activity"/>
    <property type="evidence" value="ECO:0007669"/>
    <property type="project" value="UniProtKB-KW"/>
</dbReference>
<keyword evidence="3" id="KW-0378">Hydrolase</keyword>
<dbReference type="PROSITE" id="PS50263">
    <property type="entry name" value="CN_HYDROLASE"/>
    <property type="match status" value="1"/>
</dbReference>
<proteinExistence type="inferred from homology"/>
<evidence type="ECO:0000259" key="2">
    <source>
        <dbReference type="PROSITE" id="PS50263"/>
    </source>
</evidence>
<dbReference type="PANTHER" id="PTHR23088:SF27">
    <property type="entry name" value="DEAMINATED GLUTATHIONE AMIDASE"/>
    <property type="match status" value="1"/>
</dbReference>
<comment type="similarity">
    <text evidence="1">Belongs to the carbon-nitrogen hydrolase superfamily. NIT1/NIT2 family.</text>
</comment>
<dbReference type="Proteomes" id="UP000868500">
    <property type="component" value="Unassembled WGS sequence"/>
</dbReference>
<reference evidence="3" key="1">
    <citation type="submission" date="2013-09" db="EMBL/GenBank/DDBJ databases">
        <title>Salmonella enterica subsp. IIIa serovar 18:z4:z23:-.</title>
        <authorList>
            <person name="Chen Y."/>
            <person name="Li C."/>
            <person name="Mcdermott P."/>
            <person name="Zhao S."/>
        </authorList>
    </citation>
    <scope>NUCLEOTIDE SEQUENCE [LARGE SCALE GENOMIC DNA]</scope>
    <source>
        <strain evidence="3">N26626</strain>
    </source>
</reference>
<dbReference type="InterPro" id="IPR036526">
    <property type="entry name" value="C-N_Hydrolase_sf"/>
</dbReference>
<dbReference type="CDD" id="cd07581">
    <property type="entry name" value="nitrilase_3"/>
    <property type="match status" value="1"/>
</dbReference>
<evidence type="ECO:0000313" key="3">
    <source>
        <dbReference type="EMBL" id="OLW04946.1"/>
    </source>
</evidence>
<dbReference type="InterPro" id="IPR003010">
    <property type="entry name" value="C-N_Hydrolase"/>
</dbReference>
<protein>
    <submittedName>
        <fullName evidence="3">Hydrolase</fullName>
    </submittedName>
</protein>
<sequence>MGDGDMFVAAGQFIVSPVWENNVQVCVSLMSQAADRGVSLLVLPEGILARDDIDIDLPIRVAQSLDGAFMTRLQEESAHNNMTTIFTILVPSTPGRAVNMLVALRAGNIVAHYAKLHLYDAFSMQESHTIDAGTVIAPVLDVEGFKVGLMTCYDLRFPEMALALALQGAEVLVLPAGWVRGPLKELQWSTLLAARALDTTCYMIAAGECGNRNIGQSRIIDPLGVTVAAAADRPALIVAEIFRDRIDQAREQLPLLQQRRFAPPQLL</sequence>
<organism evidence="3">
    <name type="scientific">Salmonella enterica subsp. arizonae serovar 18:z4,z23:- str. CVM N26626</name>
    <dbReference type="NCBI Taxonomy" id="1395119"/>
    <lineage>
        <taxon>Bacteria</taxon>
        <taxon>Pseudomonadati</taxon>
        <taxon>Pseudomonadota</taxon>
        <taxon>Gammaproteobacteria</taxon>
        <taxon>Enterobacterales</taxon>
        <taxon>Enterobacteriaceae</taxon>
        <taxon>Salmonella</taxon>
    </lineage>
</organism>
<dbReference type="InterPro" id="IPR047999">
    <property type="entry name" value="De_GSH_amidase"/>
</dbReference>
<dbReference type="PROSITE" id="PS01227">
    <property type="entry name" value="UPF0012"/>
    <property type="match status" value="1"/>
</dbReference>
<dbReference type="SUPFAM" id="SSF56317">
    <property type="entry name" value="Carbon-nitrogen hydrolase"/>
    <property type="match status" value="1"/>
</dbReference>
<dbReference type="EMBL" id="AWRC01000002">
    <property type="protein sequence ID" value="OLW04946.1"/>
    <property type="molecule type" value="Genomic_DNA"/>
</dbReference>
<feature type="domain" description="CN hydrolase" evidence="2">
    <location>
        <begin position="6"/>
        <end position="243"/>
    </location>
</feature>
<accession>A0A3S5YQU0</accession>
<name>A0A3S5YQU0_SALER</name>
<dbReference type="PANTHER" id="PTHR23088">
    <property type="entry name" value="NITRILASE-RELATED"/>
    <property type="match status" value="1"/>
</dbReference>
<evidence type="ECO:0000256" key="1">
    <source>
        <dbReference type="ARBA" id="ARBA00010613"/>
    </source>
</evidence>